<dbReference type="EMBL" id="FLRE01000163">
    <property type="protein sequence ID" value="SBT41939.1"/>
    <property type="molecule type" value="Genomic_DNA"/>
</dbReference>
<sequence>MEFINKLYVRPERKEEDDTFYEENSLKKVKLKNCCKRWSNNIDRNKDMLFNYKNEIDENSFLKFLEKTWKLFFNVEKKGHLDFQKPEGMKEDHFFYDQEGEDNKESPFHEEEGNMYTLPNFLIIDNASNNNVTSVSRCNEPLLPDRDDRDTPLFELNIESNEETCEIIEDKIETISVFPSIDNAHENYATNDEMPLLGGTTTLERKCDDTLIIPVNIGEEKKPRNNKNNSLYYKKCIDIYHKHDDAYTLFDKEIEDFLILSEVPLNDHMENANSVEIYEQIPTSKSITICEEHTKEEAEQNCRNSFEDSPLINISKESSFYDDTDGKMPGKDKNDTEQKNSTGREMSIPLSSKQGMIKKHPCEWGEVPGDEGNSQVK</sequence>
<feature type="compositionally biased region" description="Basic and acidic residues" evidence="1">
    <location>
        <begin position="324"/>
        <end position="338"/>
    </location>
</feature>
<feature type="compositionally biased region" description="Polar residues" evidence="1">
    <location>
        <begin position="339"/>
        <end position="354"/>
    </location>
</feature>
<dbReference type="EMBL" id="FLRD01000120">
    <property type="protein sequence ID" value="SBT41514.1"/>
    <property type="molecule type" value="Genomic_DNA"/>
</dbReference>
<gene>
    <name evidence="2" type="ORF">POVWA1_044090</name>
    <name evidence="3" type="ORF">POVWA2_042700</name>
</gene>
<proteinExistence type="predicted"/>
<protein>
    <submittedName>
        <fullName evidence="2">Uncharacterized protein</fullName>
    </submittedName>
</protein>
<dbReference type="Proteomes" id="UP000078555">
    <property type="component" value="Unassembled WGS sequence"/>
</dbReference>
<evidence type="ECO:0000313" key="5">
    <source>
        <dbReference type="Proteomes" id="UP000078555"/>
    </source>
</evidence>
<name>A0A1A8ZCF3_PLAOA</name>
<evidence type="ECO:0000313" key="2">
    <source>
        <dbReference type="EMBL" id="SBT41514.1"/>
    </source>
</evidence>
<evidence type="ECO:0000313" key="4">
    <source>
        <dbReference type="Proteomes" id="UP000078550"/>
    </source>
</evidence>
<reference evidence="2" key="2">
    <citation type="submission" date="2016-05" db="EMBL/GenBank/DDBJ databases">
        <authorList>
            <person name="Lavstsen T."/>
            <person name="Jespersen J.S."/>
        </authorList>
    </citation>
    <scope>NUCLEOTIDE SEQUENCE [LARGE SCALE GENOMIC DNA]</scope>
</reference>
<keyword evidence="5" id="KW-1185">Reference proteome</keyword>
<organism evidence="2 5">
    <name type="scientific">Plasmodium ovale wallikeri</name>
    <dbReference type="NCBI Taxonomy" id="864142"/>
    <lineage>
        <taxon>Eukaryota</taxon>
        <taxon>Sar</taxon>
        <taxon>Alveolata</taxon>
        <taxon>Apicomplexa</taxon>
        <taxon>Aconoidasida</taxon>
        <taxon>Haemosporida</taxon>
        <taxon>Plasmodiidae</taxon>
        <taxon>Plasmodium</taxon>
        <taxon>Plasmodium (Plasmodium)</taxon>
    </lineage>
</organism>
<evidence type="ECO:0000313" key="3">
    <source>
        <dbReference type="EMBL" id="SBT41939.1"/>
    </source>
</evidence>
<dbReference type="Proteomes" id="UP000078550">
    <property type="component" value="Unassembled WGS sequence"/>
</dbReference>
<evidence type="ECO:0000256" key="1">
    <source>
        <dbReference type="SAM" id="MobiDB-lite"/>
    </source>
</evidence>
<accession>A0A1A8ZCF3</accession>
<dbReference type="AlphaFoldDB" id="A0A1A8ZCF3"/>
<feature type="region of interest" description="Disordered" evidence="1">
    <location>
        <begin position="317"/>
        <end position="377"/>
    </location>
</feature>
<reference evidence="4 5" key="1">
    <citation type="submission" date="2016-05" db="EMBL/GenBank/DDBJ databases">
        <authorList>
            <person name="Naeem Raeece"/>
        </authorList>
    </citation>
    <scope>NUCLEOTIDE SEQUENCE [LARGE SCALE GENOMIC DNA]</scope>
</reference>